<sequence length="332" mass="38324">MDFNLKIYQELLKALQSQGFLFQTVSAYAEARAKVVDKVKVEGDPTQPWQLSDGGRAAVVERRWSSGAETSRDQPRPAEAQPQPIILLRHDVEARYGNALKLAQLQHGLGIKGTYYFRIYPHKDNEAVIRKIVALGHEIGYHYDDLTECRGDYEKAIRRFQKNLEYLRQFGPVTTATMEGAPLSKFDNRDLWAVRPLVTERSRSSSPAPSSASLVPRPFYHYRDFGILTEPYFDFDFSEFLYLTDTGRRWDGWKFSVRDKIPLHQVRWIQQGLVFRGTGEIIKAARAGALPARVMITVHPQRWNDAFLPWAKELLWQNVKNQGKLVLVFLRR</sequence>
<name>A0A644VU31_9ZZZZ</name>
<evidence type="ECO:0000256" key="1">
    <source>
        <dbReference type="SAM" id="MobiDB-lite"/>
    </source>
</evidence>
<proteinExistence type="predicted"/>
<dbReference type="InterPro" id="IPR011330">
    <property type="entry name" value="Glyco_hydro/deAcase_b/a-brl"/>
</dbReference>
<protein>
    <submittedName>
        <fullName evidence="2">Uncharacterized protein</fullName>
    </submittedName>
</protein>
<accession>A0A644VU31</accession>
<feature type="region of interest" description="Disordered" evidence="1">
    <location>
        <begin position="63"/>
        <end position="82"/>
    </location>
</feature>
<reference evidence="2" key="1">
    <citation type="submission" date="2019-08" db="EMBL/GenBank/DDBJ databases">
        <authorList>
            <person name="Kucharzyk K."/>
            <person name="Murdoch R.W."/>
            <person name="Higgins S."/>
            <person name="Loffler F."/>
        </authorList>
    </citation>
    <scope>NUCLEOTIDE SEQUENCE</scope>
</reference>
<feature type="compositionally biased region" description="Basic and acidic residues" evidence="1">
    <location>
        <begin position="63"/>
        <end position="76"/>
    </location>
</feature>
<organism evidence="2">
    <name type="scientific">bioreactor metagenome</name>
    <dbReference type="NCBI Taxonomy" id="1076179"/>
    <lineage>
        <taxon>unclassified sequences</taxon>
        <taxon>metagenomes</taxon>
        <taxon>ecological metagenomes</taxon>
    </lineage>
</organism>
<dbReference type="SUPFAM" id="SSF88713">
    <property type="entry name" value="Glycoside hydrolase/deacetylase"/>
    <property type="match status" value="1"/>
</dbReference>
<dbReference type="EMBL" id="VSSQ01000411">
    <property type="protein sequence ID" value="MPL93992.1"/>
    <property type="molecule type" value="Genomic_DNA"/>
</dbReference>
<dbReference type="AlphaFoldDB" id="A0A644VU31"/>
<comment type="caution">
    <text evidence="2">The sequence shown here is derived from an EMBL/GenBank/DDBJ whole genome shotgun (WGS) entry which is preliminary data.</text>
</comment>
<evidence type="ECO:0000313" key="2">
    <source>
        <dbReference type="EMBL" id="MPL93992.1"/>
    </source>
</evidence>
<dbReference type="GO" id="GO:0005975">
    <property type="term" value="P:carbohydrate metabolic process"/>
    <property type="evidence" value="ECO:0007669"/>
    <property type="project" value="InterPro"/>
</dbReference>
<gene>
    <name evidence="2" type="ORF">SDC9_40140</name>
</gene>